<gene>
    <name evidence="1" type="ORF">Acr_00g0076750</name>
</gene>
<protein>
    <recommendedName>
        <fullName evidence="3">UBN2_3 domain-containing protein</fullName>
    </recommendedName>
</protein>
<sequence length="198" mass="23517">MQRFLRTQKFLKYITSDVQQPHSFDSAEDDDDDDSHVKYRSKLKDWNNDNSKIITWFSNTSVPSNHFEIAKEVWDYLAEQYSSVNGASEYYLGLELHHLRFELAAFYAYRDGSRLSHFLMAFPPDYEYTWTSLLYRHPLPTLGQALLELRSEETRKKIMVYHQYSQHILVIPSLAPLPLPFQPVQYSSWLEDYIISYL</sequence>
<accession>A0A7J0DUW1</accession>
<evidence type="ECO:0000313" key="1">
    <source>
        <dbReference type="EMBL" id="GFS41855.1"/>
    </source>
</evidence>
<dbReference type="OrthoDB" id="1706811at2759"/>
<evidence type="ECO:0000313" key="2">
    <source>
        <dbReference type="Proteomes" id="UP000585474"/>
    </source>
</evidence>
<reference evidence="2" key="1">
    <citation type="submission" date="2019-07" db="EMBL/GenBank/DDBJ databases">
        <title>De Novo Assembly of kiwifruit Actinidia rufa.</title>
        <authorList>
            <person name="Sugita-Konishi S."/>
            <person name="Sato K."/>
            <person name="Mori E."/>
            <person name="Abe Y."/>
            <person name="Kisaki G."/>
            <person name="Hamano K."/>
            <person name="Suezawa K."/>
            <person name="Otani M."/>
            <person name="Fukuda T."/>
            <person name="Manabe T."/>
            <person name="Gomi K."/>
            <person name="Tabuchi M."/>
            <person name="Akimitsu K."/>
            <person name="Kataoka I."/>
        </authorList>
    </citation>
    <scope>NUCLEOTIDE SEQUENCE [LARGE SCALE GENOMIC DNA]</scope>
    <source>
        <strain evidence="2">cv. Fuchu</strain>
    </source>
</reference>
<dbReference type="Proteomes" id="UP000585474">
    <property type="component" value="Unassembled WGS sequence"/>
</dbReference>
<organism evidence="1 2">
    <name type="scientific">Actinidia rufa</name>
    <dbReference type="NCBI Taxonomy" id="165716"/>
    <lineage>
        <taxon>Eukaryota</taxon>
        <taxon>Viridiplantae</taxon>
        <taxon>Streptophyta</taxon>
        <taxon>Embryophyta</taxon>
        <taxon>Tracheophyta</taxon>
        <taxon>Spermatophyta</taxon>
        <taxon>Magnoliopsida</taxon>
        <taxon>eudicotyledons</taxon>
        <taxon>Gunneridae</taxon>
        <taxon>Pentapetalae</taxon>
        <taxon>asterids</taxon>
        <taxon>Ericales</taxon>
        <taxon>Actinidiaceae</taxon>
        <taxon>Actinidia</taxon>
    </lineage>
</organism>
<name>A0A7J0DUW1_9ERIC</name>
<keyword evidence="2" id="KW-1185">Reference proteome</keyword>
<evidence type="ECO:0008006" key="3">
    <source>
        <dbReference type="Google" id="ProtNLM"/>
    </source>
</evidence>
<dbReference type="EMBL" id="BJWL01000386">
    <property type="protein sequence ID" value="GFS41855.1"/>
    <property type="molecule type" value="Genomic_DNA"/>
</dbReference>
<comment type="caution">
    <text evidence="1">The sequence shown here is derived from an EMBL/GenBank/DDBJ whole genome shotgun (WGS) entry which is preliminary data.</text>
</comment>
<proteinExistence type="predicted"/>
<dbReference type="AlphaFoldDB" id="A0A7J0DUW1"/>